<accession>A0A9P7VSV0</accession>
<keyword evidence="2" id="KW-1185">Reference proteome</keyword>
<dbReference type="GeneID" id="66108801"/>
<dbReference type="OrthoDB" id="2897537at2759"/>
<proteinExistence type="predicted"/>
<gene>
    <name evidence="1" type="ORF">BT62DRAFT_933172</name>
</gene>
<dbReference type="Proteomes" id="UP000812287">
    <property type="component" value="Unassembled WGS sequence"/>
</dbReference>
<sequence>MYGDTSRGKKRTIIEIHRNKEPSLEGNAFTPTLLAKSIPKSRIYRVTFFHGNVPECVQVLKKLRGVEKLLPFYLHPESRNLGNSHNTEPVTLQVEGKAIPNLEEVQSIIDFDGDMKFIRQSKAQTHNLQGLMESLESNPECMRLPIIIDWTSKRVLKAAESRNYPKIMFREKKSKERYMLRLLVDQIFAKVKNKLRTCDASNAVQTKNWFDLVKNEIKLRKSLFIQTYGHPYDQLR</sequence>
<dbReference type="AlphaFoldDB" id="A0A9P7VSV0"/>
<organism evidence="1 2">
    <name type="scientific">Guyanagaster necrorhizus</name>
    <dbReference type="NCBI Taxonomy" id="856835"/>
    <lineage>
        <taxon>Eukaryota</taxon>
        <taxon>Fungi</taxon>
        <taxon>Dikarya</taxon>
        <taxon>Basidiomycota</taxon>
        <taxon>Agaricomycotina</taxon>
        <taxon>Agaricomycetes</taxon>
        <taxon>Agaricomycetidae</taxon>
        <taxon>Agaricales</taxon>
        <taxon>Marasmiineae</taxon>
        <taxon>Physalacriaceae</taxon>
        <taxon>Guyanagaster</taxon>
    </lineage>
</organism>
<evidence type="ECO:0000313" key="2">
    <source>
        <dbReference type="Proteomes" id="UP000812287"/>
    </source>
</evidence>
<evidence type="ECO:0000313" key="1">
    <source>
        <dbReference type="EMBL" id="KAG7445331.1"/>
    </source>
</evidence>
<reference evidence="1" key="1">
    <citation type="submission" date="2020-11" db="EMBL/GenBank/DDBJ databases">
        <title>Adaptations for nitrogen fixation in a non-lichenized fungal sporocarp promotes dispersal by wood-feeding termites.</title>
        <authorList>
            <consortium name="DOE Joint Genome Institute"/>
            <person name="Koch R.A."/>
            <person name="Yoon G."/>
            <person name="Arayal U."/>
            <person name="Lail K."/>
            <person name="Amirebrahimi M."/>
            <person name="Labutti K."/>
            <person name="Lipzen A."/>
            <person name="Riley R."/>
            <person name="Barry K."/>
            <person name="Henrissat B."/>
            <person name="Grigoriev I.V."/>
            <person name="Herr J.R."/>
            <person name="Aime M.C."/>
        </authorList>
    </citation>
    <scope>NUCLEOTIDE SEQUENCE</scope>
    <source>
        <strain evidence="1">MCA 3950</strain>
    </source>
</reference>
<comment type="caution">
    <text evidence="1">The sequence shown here is derived from an EMBL/GenBank/DDBJ whole genome shotgun (WGS) entry which is preliminary data.</text>
</comment>
<dbReference type="RefSeq" id="XP_043038831.1">
    <property type="nucleotide sequence ID" value="XM_043186504.1"/>
</dbReference>
<protein>
    <submittedName>
        <fullName evidence="1">Uncharacterized protein</fullName>
    </submittedName>
</protein>
<dbReference type="EMBL" id="MU250537">
    <property type="protein sequence ID" value="KAG7445331.1"/>
    <property type="molecule type" value="Genomic_DNA"/>
</dbReference>
<name>A0A9P7VSV0_9AGAR</name>